<evidence type="ECO:0000256" key="1">
    <source>
        <dbReference type="ARBA" id="ARBA00001964"/>
    </source>
</evidence>
<sequence length="304" mass="32270">MTAPPHALNLVDAAASGPASFPVPLAAVAHPSFEKTADPVALAEIARQVRIKIVRTIAQAGLGHVGGDLSVTDILTTLYFGVLNVDPSAPTKPDRDRFILSKGHCAAAFYSVLSLRGFFDPAAVDTFMRPLAALNGHPNRRKIPGVEANTGPLGHGLPIGVGAAVGAKIAGQDWRTFVVLGDGELQEGSNWEAAMAAGHRKLSNLTAIVDRNRFQQGAGTEATNTLEPLADKFRAFGWEAIDVDGHDTAALLDVLAARGTDRPRAVIAKTYKGRGVSFMEDRVEWHHKVPSAEQVEIALKELSL</sequence>
<name>A0ABV3PN70_9HYPH</name>
<dbReference type="InterPro" id="IPR005474">
    <property type="entry name" value="Transketolase_N"/>
</dbReference>
<protein>
    <submittedName>
        <fullName evidence="5">Transketolase</fullName>
    </submittedName>
</protein>
<dbReference type="SUPFAM" id="SSF52518">
    <property type="entry name" value="Thiamin diphosphate-binding fold (THDP-binding)"/>
    <property type="match status" value="1"/>
</dbReference>
<keyword evidence="6" id="KW-1185">Reference proteome</keyword>
<dbReference type="RefSeq" id="WP_367624624.1">
    <property type="nucleotide sequence ID" value="NZ_JBFNQD010000005.1"/>
</dbReference>
<evidence type="ECO:0000313" key="5">
    <source>
        <dbReference type="EMBL" id="MEW9307083.1"/>
    </source>
</evidence>
<keyword evidence="3" id="KW-0786">Thiamine pyrophosphate</keyword>
<evidence type="ECO:0000259" key="4">
    <source>
        <dbReference type="Pfam" id="PF00456"/>
    </source>
</evidence>
<evidence type="ECO:0000256" key="2">
    <source>
        <dbReference type="ARBA" id="ARBA00007131"/>
    </source>
</evidence>
<evidence type="ECO:0000256" key="3">
    <source>
        <dbReference type="ARBA" id="ARBA00023052"/>
    </source>
</evidence>
<organism evidence="5 6">
    <name type="scientific">Labrys neptuniae</name>
    <dbReference type="NCBI Taxonomy" id="376174"/>
    <lineage>
        <taxon>Bacteria</taxon>
        <taxon>Pseudomonadati</taxon>
        <taxon>Pseudomonadota</taxon>
        <taxon>Alphaproteobacteria</taxon>
        <taxon>Hyphomicrobiales</taxon>
        <taxon>Xanthobacteraceae</taxon>
        <taxon>Labrys</taxon>
    </lineage>
</organism>
<feature type="domain" description="Transketolase N-terminal" evidence="4">
    <location>
        <begin position="44"/>
        <end position="295"/>
    </location>
</feature>
<comment type="cofactor">
    <cofactor evidence="1">
        <name>thiamine diphosphate</name>
        <dbReference type="ChEBI" id="CHEBI:58937"/>
    </cofactor>
</comment>
<dbReference type="PANTHER" id="PTHR47514:SF1">
    <property type="entry name" value="TRANSKETOLASE N-TERMINAL SECTION-RELATED"/>
    <property type="match status" value="1"/>
</dbReference>
<dbReference type="InterPro" id="IPR029061">
    <property type="entry name" value="THDP-binding"/>
</dbReference>
<dbReference type="CDD" id="cd02012">
    <property type="entry name" value="TPP_TK"/>
    <property type="match status" value="1"/>
</dbReference>
<dbReference type="Gene3D" id="3.40.50.970">
    <property type="match status" value="1"/>
</dbReference>
<accession>A0ABV3PN70</accession>
<evidence type="ECO:0000313" key="6">
    <source>
        <dbReference type="Proteomes" id="UP001555786"/>
    </source>
</evidence>
<dbReference type="Proteomes" id="UP001555786">
    <property type="component" value="Unassembled WGS sequence"/>
</dbReference>
<proteinExistence type="inferred from homology"/>
<reference evidence="5 6" key="1">
    <citation type="submission" date="2024-07" db="EMBL/GenBank/DDBJ databases">
        <title>Description of Labrys sedimenti sp. nov., isolated from a diclofenac-degrading enrichment culture.</title>
        <authorList>
            <person name="Tancsics A."/>
            <person name="Csepanyi A."/>
        </authorList>
    </citation>
    <scope>NUCLEOTIDE SEQUENCE [LARGE SCALE GENOMIC DNA]</scope>
    <source>
        <strain evidence="5 6">LMG 23578</strain>
    </source>
</reference>
<comment type="caution">
    <text evidence="5">The sequence shown here is derived from an EMBL/GenBank/DDBJ whole genome shotgun (WGS) entry which is preliminary data.</text>
</comment>
<dbReference type="Pfam" id="PF00456">
    <property type="entry name" value="Transketolase_N"/>
    <property type="match status" value="1"/>
</dbReference>
<comment type="similarity">
    <text evidence="2">Belongs to the transketolase family.</text>
</comment>
<gene>
    <name evidence="5" type="ORF">ABXS05_16140</name>
</gene>
<dbReference type="PANTHER" id="PTHR47514">
    <property type="entry name" value="TRANSKETOLASE N-TERMINAL SECTION-RELATED"/>
    <property type="match status" value="1"/>
</dbReference>
<dbReference type="EMBL" id="JBFNQD010000005">
    <property type="protein sequence ID" value="MEW9307083.1"/>
    <property type="molecule type" value="Genomic_DNA"/>
</dbReference>